<gene>
    <name evidence="1" type="ORF">NQ317_015104</name>
</gene>
<name>A0ABQ9K4T5_9CUCU</name>
<proteinExistence type="predicted"/>
<organism evidence="1 2">
    <name type="scientific">Molorchus minor</name>
    <dbReference type="NCBI Taxonomy" id="1323400"/>
    <lineage>
        <taxon>Eukaryota</taxon>
        <taxon>Metazoa</taxon>
        <taxon>Ecdysozoa</taxon>
        <taxon>Arthropoda</taxon>
        <taxon>Hexapoda</taxon>
        <taxon>Insecta</taxon>
        <taxon>Pterygota</taxon>
        <taxon>Neoptera</taxon>
        <taxon>Endopterygota</taxon>
        <taxon>Coleoptera</taxon>
        <taxon>Polyphaga</taxon>
        <taxon>Cucujiformia</taxon>
        <taxon>Chrysomeloidea</taxon>
        <taxon>Cerambycidae</taxon>
        <taxon>Lamiinae</taxon>
        <taxon>Monochamini</taxon>
        <taxon>Molorchus</taxon>
    </lineage>
</organism>
<reference evidence="1" key="1">
    <citation type="journal article" date="2023" name="Insect Mol. Biol.">
        <title>Genome sequencing provides insights into the evolution of gene families encoding plant cell wall-degrading enzymes in longhorned beetles.</title>
        <authorList>
            <person name="Shin N.R."/>
            <person name="Okamura Y."/>
            <person name="Kirsch R."/>
            <person name="Pauchet Y."/>
        </authorList>
    </citation>
    <scope>NUCLEOTIDE SEQUENCE</scope>
    <source>
        <strain evidence="1">MMC_N1</strain>
    </source>
</reference>
<keyword evidence="2" id="KW-1185">Reference proteome</keyword>
<sequence length="81" mass="9087">MRNEDSLIPEEVFLTRNPSPVAVKVTIPMMPEKSEWKLTGQDDEFHAAVIGDRGQFEGEIAGRDKHGTCQAEVVLRCFTQV</sequence>
<comment type="caution">
    <text evidence="1">The sequence shown here is derived from an EMBL/GenBank/DDBJ whole genome shotgun (WGS) entry which is preliminary data.</text>
</comment>
<evidence type="ECO:0000313" key="1">
    <source>
        <dbReference type="EMBL" id="KAJ8985611.1"/>
    </source>
</evidence>
<protein>
    <submittedName>
        <fullName evidence="1">Uncharacterized protein</fullName>
    </submittedName>
</protein>
<dbReference type="Proteomes" id="UP001162164">
    <property type="component" value="Unassembled WGS sequence"/>
</dbReference>
<accession>A0ABQ9K4T5</accession>
<dbReference type="EMBL" id="JAPWTJ010000010">
    <property type="protein sequence ID" value="KAJ8985611.1"/>
    <property type="molecule type" value="Genomic_DNA"/>
</dbReference>
<evidence type="ECO:0000313" key="2">
    <source>
        <dbReference type="Proteomes" id="UP001162164"/>
    </source>
</evidence>
<dbReference type="Gene3D" id="3.10.20.90">
    <property type="entry name" value="Phosphatidylinositol 3-kinase Catalytic Subunit, Chain A, domain 1"/>
    <property type="match status" value="1"/>
</dbReference>